<dbReference type="Gene3D" id="3.10.110.20">
    <property type="entry name" value="RWD domain-like"/>
    <property type="match status" value="1"/>
</dbReference>
<name>A0A226EPK4_FOLCA</name>
<evidence type="ECO:0000313" key="3">
    <source>
        <dbReference type="EMBL" id="OXA59128.1"/>
    </source>
</evidence>
<comment type="caution">
    <text evidence="3">The sequence shown here is derived from an EMBL/GenBank/DDBJ whole genome shotgun (WGS) entry which is preliminary data.</text>
</comment>
<dbReference type="CDD" id="cd23831">
    <property type="entry name" value="DRWD-N_FANCL"/>
    <property type="match status" value="1"/>
</dbReference>
<evidence type="ECO:0000259" key="1">
    <source>
        <dbReference type="Pfam" id="PF18890"/>
    </source>
</evidence>
<dbReference type="Pfam" id="PF18891">
    <property type="entry name" value="FANCL_d3"/>
    <property type="match status" value="1"/>
</dbReference>
<proteinExistence type="predicted"/>
<dbReference type="GO" id="GO:0043240">
    <property type="term" value="C:Fanconi anaemia nuclear complex"/>
    <property type="evidence" value="ECO:0007669"/>
    <property type="project" value="InterPro"/>
</dbReference>
<feature type="domain" description="FANCL UBC-like" evidence="2">
    <location>
        <begin position="238"/>
        <end position="330"/>
    </location>
</feature>
<evidence type="ECO:0000259" key="2">
    <source>
        <dbReference type="Pfam" id="PF18891"/>
    </source>
</evidence>
<dbReference type="GO" id="GO:0006513">
    <property type="term" value="P:protein monoubiquitination"/>
    <property type="evidence" value="ECO:0007669"/>
    <property type="project" value="TreeGrafter"/>
</dbReference>
<dbReference type="OMA" id="NRPFHAK"/>
<dbReference type="GO" id="GO:0061630">
    <property type="term" value="F:ubiquitin protein ligase activity"/>
    <property type="evidence" value="ECO:0007669"/>
    <property type="project" value="TreeGrafter"/>
</dbReference>
<accession>A0A226EPK4</accession>
<dbReference type="InterPro" id="IPR043003">
    <property type="entry name" value="FANCL_d3_sf"/>
</dbReference>
<evidence type="ECO:0000313" key="4">
    <source>
        <dbReference type="Proteomes" id="UP000198287"/>
    </source>
</evidence>
<dbReference type="InterPro" id="IPR026848">
    <property type="entry name" value="Fancl"/>
</dbReference>
<dbReference type="InterPro" id="IPR016135">
    <property type="entry name" value="UBQ-conjugating_enzyme/RWD"/>
</dbReference>
<dbReference type="Gene3D" id="3.30.40.10">
    <property type="entry name" value="Zinc/RING finger domain, C3HC4 (zinc finger)"/>
    <property type="match status" value="1"/>
</dbReference>
<reference evidence="3 4" key="1">
    <citation type="submission" date="2015-12" db="EMBL/GenBank/DDBJ databases">
        <title>The genome of Folsomia candida.</title>
        <authorList>
            <person name="Faddeeva A."/>
            <person name="Derks M.F."/>
            <person name="Anvar Y."/>
            <person name="Smit S."/>
            <person name="Van Straalen N."/>
            <person name="Roelofs D."/>
        </authorList>
    </citation>
    <scope>NUCLEOTIDE SEQUENCE [LARGE SCALE GENOMIC DNA]</scope>
    <source>
        <strain evidence="3 4">VU population</strain>
        <tissue evidence="3">Whole body</tissue>
    </source>
</reference>
<organism evidence="3 4">
    <name type="scientific">Folsomia candida</name>
    <name type="common">Springtail</name>
    <dbReference type="NCBI Taxonomy" id="158441"/>
    <lineage>
        <taxon>Eukaryota</taxon>
        <taxon>Metazoa</taxon>
        <taxon>Ecdysozoa</taxon>
        <taxon>Arthropoda</taxon>
        <taxon>Hexapoda</taxon>
        <taxon>Collembola</taxon>
        <taxon>Entomobryomorpha</taxon>
        <taxon>Isotomoidea</taxon>
        <taxon>Isotomidae</taxon>
        <taxon>Proisotominae</taxon>
        <taxon>Folsomia</taxon>
    </lineage>
</organism>
<dbReference type="Gene3D" id="3.10.110.10">
    <property type="entry name" value="Ubiquitin Conjugating Enzyme"/>
    <property type="match status" value="1"/>
</dbReference>
<protein>
    <submittedName>
        <fullName evidence="3">E3 ubiquitin-protein ligase FANCL</fullName>
    </submittedName>
</protein>
<dbReference type="AlphaFoldDB" id="A0A226EPK4"/>
<dbReference type="STRING" id="158441.A0A226EPK4"/>
<dbReference type="InterPro" id="IPR013083">
    <property type="entry name" value="Znf_RING/FYVE/PHD"/>
</dbReference>
<dbReference type="SMART" id="SM01197">
    <property type="entry name" value="FANCL_C"/>
    <property type="match status" value="1"/>
</dbReference>
<dbReference type="Pfam" id="PF18890">
    <property type="entry name" value="FANCL_d2"/>
    <property type="match status" value="1"/>
</dbReference>
<dbReference type="CDD" id="cd23832">
    <property type="entry name" value="DRWD-C_FANCL"/>
    <property type="match status" value="1"/>
</dbReference>
<dbReference type="PANTHER" id="PTHR13206:SF0">
    <property type="entry name" value="E3 UBIQUITIN-PROTEIN LIGASE FANCL"/>
    <property type="match status" value="1"/>
</dbReference>
<dbReference type="SUPFAM" id="SSF57850">
    <property type="entry name" value="RING/U-box"/>
    <property type="match status" value="1"/>
</dbReference>
<dbReference type="EMBL" id="LNIX01000002">
    <property type="protein sequence ID" value="OXA59128.1"/>
    <property type="molecule type" value="Genomic_DNA"/>
</dbReference>
<sequence length="414" mass="46992">MEGEIETEMEIDFQEDVAHRVPAARIKKVDNKSIRDHQILQIMEEFPLLTYWKDHTYWTGFIQGQRRLVRLAVSAPNFPRCDDASFQGDNDSMTIIANFQGMLTSKDGLLVDLLREIEIYINQHDPGDKNTESNSNGSDLLIGSSNSDFLMTIFNELDSIGVQNVEFVSNNFREISMKYVDHLGRKHVVKCTIPPKYPHATVKVTVDLPPPSIAVHWPHSLSDILEQFKFEVDKYATFWSAMDELDSKCQLIDPIQPKRGDIHRRILMAQNIVINLIFNPLSPMALPEIKFSGPEKNILGLETLVDEHCKEWSEDKSILENLKDITQSEFLAIADEEGNENGSDDIESLCVICYSFEFEGNIPEVACDCGSMYHDKCLGDLLVNDCSVKAKRFCVDCPACGLELKVSKNHKATW</sequence>
<keyword evidence="4" id="KW-1185">Reference proteome</keyword>
<feature type="domain" description="FANCL UBC-like" evidence="1">
    <location>
        <begin position="153"/>
        <end position="235"/>
    </location>
</feature>
<dbReference type="InterPro" id="IPR044037">
    <property type="entry name" value="FANCL_d3"/>
</dbReference>
<gene>
    <name evidence="3" type="ORF">Fcan01_05440</name>
</gene>
<dbReference type="Proteomes" id="UP000198287">
    <property type="component" value="Unassembled WGS sequence"/>
</dbReference>
<dbReference type="InterPro" id="IPR043898">
    <property type="entry name" value="FANCL_d2"/>
</dbReference>
<dbReference type="GO" id="GO:0036297">
    <property type="term" value="P:interstrand cross-link repair"/>
    <property type="evidence" value="ECO:0007669"/>
    <property type="project" value="InterPro"/>
</dbReference>
<dbReference type="PANTHER" id="PTHR13206">
    <property type="entry name" value="UBIQUITIN LIGASE PROTEIN PHF9 FANCONI ANEMIA GROUP L PROTEIN"/>
    <property type="match status" value="1"/>
</dbReference>
<dbReference type="OrthoDB" id="10263265at2759"/>